<dbReference type="InterPro" id="IPR020067">
    <property type="entry name" value="Frizzled_dom"/>
</dbReference>
<sequence length="284" mass="31643">MLLSAGAWLTSPFGGSLKLIGTLKRNASTIPLVFLLLLGFLTATHTVAGSSSPSVDGAAVSEEYQHNEHNSKCVKITMEICKDIQYNMTIYPNLLKHTKQEEAEADIKQYEMLVKVRCSADFKFFLCTMFAPVCTMLDYPIPPCRHLCLSAKQGCEDLMRKFGYQWPEIFNCEELPESGMCVGENRTKTAPADPPPSTATLQPPVRAGQSTPNNKFIRLNELECPHTMKVLSRSRHSLLIANNSIEQCSMPCKSDGIVPTFFSAHVRHYLRLWTVVLIVGTRPS</sequence>
<dbReference type="InterPro" id="IPR036790">
    <property type="entry name" value="Frizzled_dom_sf"/>
</dbReference>
<dbReference type="Gene3D" id="1.10.2000.10">
    <property type="entry name" value="Frizzled cysteine-rich domain"/>
    <property type="match status" value="1"/>
</dbReference>
<dbReference type="InterPro" id="IPR015526">
    <property type="entry name" value="Frizzled/SFRP"/>
</dbReference>
<proteinExistence type="predicted"/>
<evidence type="ECO:0000256" key="3">
    <source>
        <dbReference type="PROSITE-ProRule" id="PRU00090"/>
    </source>
</evidence>
<dbReference type="GO" id="GO:0017147">
    <property type="term" value="F:Wnt-protein binding"/>
    <property type="evidence" value="ECO:0007669"/>
    <property type="project" value="TreeGrafter"/>
</dbReference>
<name>A0A915DAG7_9BILA</name>
<organism evidence="6 7">
    <name type="scientific">Ditylenchus dipsaci</name>
    <dbReference type="NCBI Taxonomy" id="166011"/>
    <lineage>
        <taxon>Eukaryota</taxon>
        <taxon>Metazoa</taxon>
        <taxon>Ecdysozoa</taxon>
        <taxon>Nematoda</taxon>
        <taxon>Chromadorea</taxon>
        <taxon>Rhabditida</taxon>
        <taxon>Tylenchina</taxon>
        <taxon>Tylenchomorpha</taxon>
        <taxon>Sphaerularioidea</taxon>
        <taxon>Anguinidae</taxon>
        <taxon>Anguininae</taxon>
        <taxon>Ditylenchus</taxon>
    </lineage>
</organism>
<feature type="disulfide bond" evidence="3">
    <location>
        <begin position="81"/>
        <end position="127"/>
    </location>
</feature>
<dbReference type="SUPFAM" id="SSF63501">
    <property type="entry name" value="Frizzled cysteine-rich domain"/>
    <property type="match status" value="1"/>
</dbReference>
<evidence type="ECO:0000256" key="1">
    <source>
        <dbReference type="ARBA" id="ARBA00022473"/>
    </source>
</evidence>
<dbReference type="PROSITE" id="PS50038">
    <property type="entry name" value="FZ"/>
    <property type="match status" value="1"/>
</dbReference>
<dbReference type="GO" id="GO:0060070">
    <property type="term" value="P:canonical Wnt signaling pathway"/>
    <property type="evidence" value="ECO:0007669"/>
    <property type="project" value="TreeGrafter"/>
</dbReference>
<feature type="region of interest" description="Disordered" evidence="4">
    <location>
        <begin position="187"/>
        <end position="211"/>
    </location>
</feature>
<dbReference type="GO" id="GO:0005886">
    <property type="term" value="C:plasma membrane"/>
    <property type="evidence" value="ECO:0007669"/>
    <property type="project" value="TreeGrafter"/>
</dbReference>
<comment type="caution">
    <text evidence="3">Lacks conserved residue(s) required for the propagation of feature annotation.</text>
</comment>
<dbReference type="Proteomes" id="UP000887574">
    <property type="component" value="Unplaced"/>
</dbReference>
<dbReference type="WBParaSite" id="jg17367">
    <property type="protein sequence ID" value="jg17367"/>
    <property type="gene ID" value="jg17367"/>
</dbReference>
<dbReference type="GO" id="GO:0042813">
    <property type="term" value="F:Wnt receptor activity"/>
    <property type="evidence" value="ECO:0007669"/>
    <property type="project" value="TreeGrafter"/>
</dbReference>
<feature type="disulfide bond" evidence="3">
    <location>
        <begin position="73"/>
        <end position="134"/>
    </location>
</feature>
<dbReference type="AlphaFoldDB" id="A0A915DAG7"/>
<evidence type="ECO:0000256" key="4">
    <source>
        <dbReference type="SAM" id="MobiDB-lite"/>
    </source>
</evidence>
<dbReference type="PANTHER" id="PTHR11309:SF47">
    <property type="entry name" value="FRIZZLED"/>
    <property type="match status" value="1"/>
</dbReference>
<keyword evidence="2 3" id="KW-1015">Disulfide bond</keyword>
<feature type="domain" description="FZ" evidence="5">
    <location>
        <begin position="68"/>
        <end position="184"/>
    </location>
</feature>
<dbReference type="SMART" id="SM00063">
    <property type="entry name" value="FRI"/>
    <property type="match status" value="1"/>
</dbReference>
<keyword evidence="1" id="KW-0217">Developmental protein</keyword>
<protein>
    <submittedName>
        <fullName evidence="7">FZ domain-containing protein</fullName>
    </submittedName>
</protein>
<evidence type="ECO:0000259" key="5">
    <source>
        <dbReference type="PROSITE" id="PS50038"/>
    </source>
</evidence>
<evidence type="ECO:0000313" key="7">
    <source>
        <dbReference type="WBParaSite" id="jg17367"/>
    </source>
</evidence>
<dbReference type="PANTHER" id="PTHR11309">
    <property type="entry name" value="FRIZZLED"/>
    <property type="match status" value="1"/>
</dbReference>
<keyword evidence="6" id="KW-1185">Reference proteome</keyword>
<evidence type="ECO:0000313" key="6">
    <source>
        <dbReference type="Proteomes" id="UP000887574"/>
    </source>
</evidence>
<reference evidence="7" key="1">
    <citation type="submission" date="2022-11" db="UniProtKB">
        <authorList>
            <consortium name="WormBaseParasite"/>
        </authorList>
    </citation>
    <scope>IDENTIFICATION</scope>
</reference>
<feature type="disulfide bond" evidence="3">
    <location>
        <begin position="148"/>
        <end position="172"/>
    </location>
</feature>
<evidence type="ECO:0000256" key="2">
    <source>
        <dbReference type="ARBA" id="ARBA00023157"/>
    </source>
</evidence>
<dbReference type="GO" id="GO:0035567">
    <property type="term" value="P:non-canonical Wnt signaling pathway"/>
    <property type="evidence" value="ECO:0007669"/>
    <property type="project" value="TreeGrafter"/>
</dbReference>
<accession>A0A915DAG7</accession>
<dbReference type="Pfam" id="PF01392">
    <property type="entry name" value="Fz"/>
    <property type="match status" value="1"/>
</dbReference>